<keyword evidence="1" id="KW-1133">Transmembrane helix</keyword>
<dbReference type="AlphaFoldDB" id="A0A6G4R3K6"/>
<feature type="transmembrane region" description="Helical" evidence="1">
    <location>
        <begin position="32"/>
        <end position="54"/>
    </location>
</feature>
<keyword evidence="1" id="KW-0812">Transmembrane</keyword>
<dbReference type="EMBL" id="JAAKGT010000016">
    <property type="protein sequence ID" value="NGM52307.1"/>
    <property type="molecule type" value="Genomic_DNA"/>
</dbReference>
<dbReference type="RefSeq" id="WP_165262529.1">
    <property type="nucleotide sequence ID" value="NZ_JAAKGT010000016.1"/>
</dbReference>
<gene>
    <name evidence="2" type="ORF">G5B46_22075</name>
</gene>
<organism evidence="2">
    <name type="scientific">Caulobacter sp. 602-2</name>
    <dbReference type="NCBI Taxonomy" id="2710887"/>
    <lineage>
        <taxon>Bacteria</taxon>
        <taxon>Pseudomonadati</taxon>
        <taxon>Pseudomonadota</taxon>
        <taxon>Alphaproteobacteria</taxon>
        <taxon>Caulobacterales</taxon>
        <taxon>Caulobacteraceae</taxon>
        <taxon>Caulobacter</taxon>
    </lineage>
</organism>
<reference evidence="2" key="1">
    <citation type="submission" date="2020-02" db="EMBL/GenBank/DDBJ databases">
        <authorList>
            <person name="Gao J."/>
            <person name="Sun J."/>
        </authorList>
    </citation>
    <scope>NUCLEOTIDE SEQUENCE</scope>
    <source>
        <strain evidence="2">602-2</strain>
    </source>
</reference>
<feature type="transmembrane region" description="Helical" evidence="1">
    <location>
        <begin position="60"/>
        <end position="83"/>
    </location>
</feature>
<proteinExistence type="predicted"/>
<sequence length="183" mass="20383">MKYEAAGKARFQIDLDEGQTIRIRAVRQVFPLLFLPVWLAGWTVGGIVAIHQLLTEFEPFLAIWLCAWVLGWVFAAGTLVWMIGGVETLRVVQGDLETAMVCGPWSRRKLYQGAVIRDLKPSHQDPMLARFQFSGPFAMKAMGAIQFSYGARSVRVGQGLDETEAQLLVEHLRKRLPAQAAAA</sequence>
<accession>A0A6G4R3K6</accession>
<evidence type="ECO:0000313" key="2">
    <source>
        <dbReference type="EMBL" id="NGM52307.1"/>
    </source>
</evidence>
<keyword evidence="1" id="KW-0472">Membrane</keyword>
<comment type="caution">
    <text evidence="2">The sequence shown here is derived from an EMBL/GenBank/DDBJ whole genome shotgun (WGS) entry which is preliminary data.</text>
</comment>
<name>A0A6G4R3K6_9CAUL</name>
<evidence type="ECO:0000256" key="1">
    <source>
        <dbReference type="SAM" id="Phobius"/>
    </source>
</evidence>
<protein>
    <submittedName>
        <fullName evidence="2">Uncharacterized protein</fullName>
    </submittedName>
</protein>